<evidence type="ECO:0000256" key="2">
    <source>
        <dbReference type="ARBA" id="ARBA00022598"/>
    </source>
</evidence>
<dbReference type="PANTHER" id="PTHR43692:SF1">
    <property type="entry name" value="UDP-N-ACETYLMURAMOYLALANINE--D-GLUTAMATE LIGASE"/>
    <property type="match status" value="1"/>
</dbReference>
<evidence type="ECO:0000256" key="3">
    <source>
        <dbReference type="ARBA" id="ARBA00022741"/>
    </source>
</evidence>
<dbReference type="EMBL" id="LR134238">
    <property type="protein sequence ID" value="VED11822.1"/>
    <property type="molecule type" value="Genomic_DNA"/>
</dbReference>
<dbReference type="EC" id="6.3.2.9" evidence="6"/>
<dbReference type="GO" id="GO:0008764">
    <property type="term" value="F:UDP-N-acetylmuramoylalanine-D-glutamate ligase activity"/>
    <property type="evidence" value="ECO:0007669"/>
    <property type="project" value="UniProtKB-EC"/>
</dbReference>
<reference evidence="6 7" key="1">
    <citation type="submission" date="2018-12" db="EMBL/GenBank/DDBJ databases">
        <authorList>
            <consortium name="Pathogen Informatics"/>
        </authorList>
    </citation>
    <scope>NUCLEOTIDE SEQUENCE [LARGE SCALE GENOMIC DNA]</scope>
    <source>
        <strain evidence="6 7">NCTC9044</strain>
    </source>
</reference>
<dbReference type="InterPro" id="IPR036615">
    <property type="entry name" value="Mur_ligase_C_dom_sf"/>
</dbReference>
<dbReference type="Pfam" id="PF02875">
    <property type="entry name" value="Mur_ligase_C"/>
    <property type="match status" value="1"/>
</dbReference>
<dbReference type="GO" id="GO:0005737">
    <property type="term" value="C:cytoplasm"/>
    <property type="evidence" value="ECO:0007669"/>
    <property type="project" value="InterPro"/>
</dbReference>
<dbReference type="Gene3D" id="3.90.190.20">
    <property type="entry name" value="Mur ligase, C-terminal domain"/>
    <property type="match status" value="1"/>
</dbReference>
<keyword evidence="3" id="KW-0547">Nucleotide-binding</keyword>
<proteinExistence type="predicted"/>
<dbReference type="InterPro" id="IPR004101">
    <property type="entry name" value="Mur_ligase_C"/>
</dbReference>
<evidence type="ECO:0000256" key="1">
    <source>
        <dbReference type="ARBA" id="ARBA00022490"/>
    </source>
</evidence>
<dbReference type="AlphaFoldDB" id="A0A3S4M7Q7"/>
<protein>
    <submittedName>
        <fullName evidence="6">UDP-N-acetylmuramoylalanine--D-glutamate ligase</fullName>
        <ecNumber evidence="6">6.3.2.9</ecNumber>
    </submittedName>
</protein>
<name>A0A3S4M7Q7_ECOLX</name>
<accession>A0A3S4M7Q7</accession>
<keyword evidence="1" id="KW-0963">Cytoplasm</keyword>
<feature type="domain" description="Mur ligase C-terminal" evidence="5">
    <location>
        <begin position="3"/>
        <end position="79"/>
    </location>
</feature>
<evidence type="ECO:0000313" key="7">
    <source>
        <dbReference type="Proteomes" id="UP000271797"/>
    </source>
</evidence>
<keyword evidence="4" id="KW-0067">ATP-binding</keyword>
<dbReference type="GO" id="GO:0008360">
    <property type="term" value="P:regulation of cell shape"/>
    <property type="evidence" value="ECO:0007669"/>
    <property type="project" value="InterPro"/>
</dbReference>
<dbReference type="Proteomes" id="UP000271797">
    <property type="component" value="Chromosome"/>
</dbReference>
<dbReference type="GO" id="GO:0051301">
    <property type="term" value="P:cell division"/>
    <property type="evidence" value="ECO:0007669"/>
    <property type="project" value="InterPro"/>
</dbReference>
<evidence type="ECO:0000259" key="5">
    <source>
        <dbReference type="Pfam" id="PF02875"/>
    </source>
</evidence>
<evidence type="ECO:0000256" key="4">
    <source>
        <dbReference type="ARBA" id="ARBA00022840"/>
    </source>
</evidence>
<gene>
    <name evidence="6" type="primary">murD_2</name>
    <name evidence="6" type="ORF">NCTC9044_03086</name>
</gene>
<sequence length="103" mass="11285">MDGTLHLLLGGDGKSADFSPLARYLNGDNVRLYCFGRDGAQLAALRPEVAEQTETMEQAMRLLAPRVQPGDMVLLSPACASLDQFKNFEQRGNEFARLAKELG</sequence>
<evidence type="ECO:0000313" key="6">
    <source>
        <dbReference type="EMBL" id="VED11822.1"/>
    </source>
</evidence>
<organism evidence="6 7">
    <name type="scientific">Escherichia coli</name>
    <dbReference type="NCBI Taxonomy" id="562"/>
    <lineage>
        <taxon>Bacteria</taxon>
        <taxon>Pseudomonadati</taxon>
        <taxon>Pseudomonadota</taxon>
        <taxon>Gammaproteobacteria</taxon>
        <taxon>Enterobacterales</taxon>
        <taxon>Enterobacteriaceae</taxon>
        <taxon>Escherichia</taxon>
    </lineage>
</organism>
<dbReference type="InterPro" id="IPR005762">
    <property type="entry name" value="MurD"/>
</dbReference>
<dbReference type="GO" id="GO:0005524">
    <property type="term" value="F:ATP binding"/>
    <property type="evidence" value="ECO:0007669"/>
    <property type="project" value="UniProtKB-KW"/>
</dbReference>
<dbReference type="SUPFAM" id="SSF53244">
    <property type="entry name" value="MurD-like peptide ligases, peptide-binding domain"/>
    <property type="match status" value="1"/>
</dbReference>
<keyword evidence="2 6" id="KW-0436">Ligase</keyword>
<dbReference type="PANTHER" id="PTHR43692">
    <property type="entry name" value="UDP-N-ACETYLMURAMOYLALANINE--D-GLUTAMATE LIGASE"/>
    <property type="match status" value="1"/>
</dbReference>